<evidence type="ECO:0000313" key="5">
    <source>
        <dbReference type="EMBL" id="MET4578398.1"/>
    </source>
</evidence>
<comment type="caution">
    <text evidence="5">The sequence shown here is derived from an EMBL/GenBank/DDBJ whole genome shotgun (WGS) entry which is preliminary data.</text>
</comment>
<evidence type="ECO:0000256" key="1">
    <source>
        <dbReference type="ARBA" id="ARBA00022741"/>
    </source>
</evidence>
<keyword evidence="6" id="KW-1185">Reference proteome</keyword>
<reference evidence="5 6" key="1">
    <citation type="submission" date="2024-06" db="EMBL/GenBank/DDBJ databases">
        <title>Sorghum-associated microbial communities from plants grown in Nebraska, USA.</title>
        <authorList>
            <person name="Schachtman D."/>
        </authorList>
    </citation>
    <scope>NUCLEOTIDE SEQUENCE [LARGE SCALE GENOMIC DNA]</scope>
    <source>
        <strain evidence="5 6">2709</strain>
    </source>
</reference>
<keyword evidence="5" id="KW-0808">Transferase</keyword>
<keyword evidence="1" id="KW-0547">Nucleotide-binding</keyword>
<dbReference type="RefSeq" id="WP_354445590.1">
    <property type="nucleotide sequence ID" value="NZ_JBEPSH010000006.1"/>
</dbReference>
<evidence type="ECO:0000259" key="4">
    <source>
        <dbReference type="Pfam" id="PF01636"/>
    </source>
</evidence>
<protein>
    <submittedName>
        <fullName evidence="5">Aminoglycoside/choline kinase family phosphotransferase</fullName>
        <ecNumber evidence="5">2.7.1.221</ecNumber>
    </submittedName>
</protein>
<dbReference type="SUPFAM" id="SSF56112">
    <property type="entry name" value="Protein kinase-like (PK-like)"/>
    <property type="match status" value="1"/>
</dbReference>
<name>A0ABV2QCX3_9BURK</name>
<evidence type="ECO:0000256" key="3">
    <source>
        <dbReference type="SAM" id="MobiDB-lite"/>
    </source>
</evidence>
<evidence type="ECO:0000313" key="6">
    <source>
        <dbReference type="Proteomes" id="UP001549320"/>
    </source>
</evidence>
<sequence>MNDSTAFSAPPEPSVTNAAADGRPPAKASQLWVDPERERAFNTWLAGIAPTHQLIAHTLREASADAGFRRYLRIDTQDGTSRIIMDAPPALENCEPFVRIAALTKKAGLRSPEVLDWNQADGFILLSDLGNKTLLETLERPDPQIARDFYVQAVDALISWQLASQPGVLPEYDEPVLREELESFPDWYISRHRNLTLSPAQKAVLDTTFDLIVANNLAAPKVYVHRDFMPRNLMPSASGEPIGVLDFQDALYGPITYDIASLMRDAFLSWDEEFVLDITVRYWERARKVGLMDFEDWSSNFGSFWRSVEWMGLQRHIKVAGRFARLSLRDSKPKYLADAPRFISYIRHTAGRYRELTPLLRLVDDIEGSSQASGWAFGRV</sequence>
<dbReference type="InterPro" id="IPR011009">
    <property type="entry name" value="Kinase-like_dom_sf"/>
</dbReference>
<dbReference type="PANTHER" id="PTHR33540">
    <property type="entry name" value="TRNA THREONYLCARBAMOYLADENOSINE BIOSYNTHESIS PROTEIN TSAE"/>
    <property type="match status" value="1"/>
</dbReference>
<dbReference type="EC" id="2.7.1.221" evidence="5"/>
<evidence type="ECO:0000256" key="2">
    <source>
        <dbReference type="ARBA" id="ARBA00022840"/>
    </source>
</evidence>
<feature type="domain" description="Aminoglycoside phosphotransferase" evidence="4">
    <location>
        <begin position="59"/>
        <end position="282"/>
    </location>
</feature>
<dbReference type="EMBL" id="JBEPSH010000006">
    <property type="protein sequence ID" value="MET4578398.1"/>
    <property type="molecule type" value="Genomic_DNA"/>
</dbReference>
<keyword evidence="2" id="KW-0067">ATP-binding</keyword>
<keyword evidence="5" id="KW-0418">Kinase</keyword>
<accession>A0ABV2QCX3</accession>
<dbReference type="Proteomes" id="UP001549320">
    <property type="component" value="Unassembled WGS sequence"/>
</dbReference>
<dbReference type="InterPro" id="IPR002575">
    <property type="entry name" value="Aminoglycoside_PTrfase"/>
</dbReference>
<dbReference type="GO" id="GO:0016301">
    <property type="term" value="F:kinase activity"/>
    <property type="evidence" value="ECO:0007669"/>
    <property type="project" value="UniProtKB-KW"/>
</dbReference>
<gene>
    <name evidence="5" type="ORF">ABIE13_003514</name>
</gene>
<dbReference type="Gene3D" id="3.30.200.20">
    <property type="entry name" value="Phosphorylase Kinase, domain 1"/>
    <property type="match status" value="1"/>
</dbReference>
<proteinExistence type="predicted"/>
<organism evidence="5 6">
    <name type="scientific">Ottowia thiooxydans</name>
    <dbReference type="NCBI Taxonomy" id="219182"/>
    <lineage>
        <taxon>Bacteria</taxon>
        <taxon>Pseudomonadati</taxon>
        <taxon>Pseudomonadota</taxon>
        <taxon>Betaproteobacteria</taxon>
        <taxon>Burkholderiales</taxon>
        <taxon>Comamonadaceae</taxon>
        <taxon>Ottowia</taxon>
    </lineage>
</organism>
<feature type="region of interest" description="Disordered" evidence="3">
    <location>
        <begin position="1"/>
        <end position="29"/>
    </location>
</feature>
<dbReference type="PANTHER" id="PTHR33540:SF1">
    <property type="entry name" value="N-ACETYLMURAMATE_N-ACETYLGLUCOSAMINE KINASE"/>
    <property type="match status" value="1"/>
</dbReference>
<dbReference type="Gene3D" id="3.90.1200.10">
    <property type="match status" value="1"/>
</dbReference>
<dbReference type="Pfam" id="PF01636">
    <property type="entry name" value="APH"/>
    <property type="match status" value="1"/>
</dbReference>